<feature type="region of interest" description="Disordered" evidence="1">
    <location>
        <begin position="120"/>
        <end position="172"/>
    </location>
</feature>
<dbReference type="SUPFAM" id="SSF81383">
    <property type="entry name" value="F-box domain"/>
    <property type="match status" value="1"/>
</dbReference>
<dbReference type="InterPro" id="IPR001810">
    <property type="entry name" value="F-box_dom"/>
</dbReference>
<feature type="compositionally biased region" description="Gly residues" evidence="1">
    <location>
        <begin position="142"/>
        <end position="159"/>
    </location>
</feature>
<dbReference type="InterPro" id="IPR036047">
    <property type="entry name" value="F-box-like_dom_sf"/>
</dbReference>
<evidence type="ECO:0000313" key="4">
    <source>
        <dbReference type="Proteomes" id="UP001212841"/>
    </source>
</evidence>
<name>A0AAD5S0W1_9FUNG</name>
<accession>A0AAD5S0W1</accession>
<protein>
    <recommendedName>
        <fullName evidence="2">F-box domain-containing protein</fullName>
    </recommendedName>
</protein>
<dbReference type="SUPFAM" id="SSF52047">
    <property type="entry name" value="RNI-like"/>
    <property type="match status" value="1"/>
</dbReference>
<dbReference type="Proteomes" id="UP001212841">
    <property type="component" value="Unassembled WGS sequence"/>
</dbReference>
<dbReference type="Pfam" id="PF12937">
    <property type="entry name" value="F-box-like"/>
    <property type="match status" value="1"/>
</dbReference>
<evidence type="ECO:0000256" key="1">
    <source>
        <dbReference type="SAM" id="MobiDB-lite"/>
    </source>
</evidence>
<dbReference type="EMBL" id="JADGJD010002338">
    <property type="protein sequence ID" value="KAJ3033146.1"/>
    <property type="molecule type" value="Genomic_DNA"/>
</dbReference>
<dbReference type="CDD" id="cd09917">
    <property type="entry name" value="F-box_SF"/>
    <property type="match status" value="1"/>
</dbReference>
<dbReference type="Gene3D" id="1.20.1280.50">
    <property type="match status" value="1"/>
</dbReference>
<evidence type="ECO:0000259" key="2">
    <source>
        <dbReference type="Pfam" id="PF12937"/>
    </source>
</evidence>
<feature type="non-terminal residue" evidence="3">
    <location>
        <position position="492"/>
    </location>
</feature>
<comment type="caution">
    <text evidence="3">The sequence shown here is derived from an EMBL/GenBank/DDBJ whole genome shotgun (WGS) entry which is preliminary data.</text>
</comment>
<proteinExistence type="predicted"/>
<keyword evidence="4" id="KW-1185">Reference proteome</keyword>
<sequence length="492" mass="53423">MDVEEESVSLATLTVLNDWSMPRGGRWLLGWDSDTTCDNDDLEVPSFATASPRTPSLASNLPQELLLHIFSFIEGSSTLASACLVSHSWSPPATTTLYQSVHVPEYRHLKHFIHTIRRKGASTTGGGWDSSSGRRSLWPVRSGGGNTSSGEGGLWGVRSGGSSSSSGEGGLWGGVRGGDVHVRLRSKALELLKPSLEIAAGAGRRVLTVGSGTLTPIRSNRTSMESTSDLPNLIATKLEITPPVREKGLGSMVKRLSVSTSESKVVLLRNIHHLLPNLKSLHIKHQNLADPGPPLPPTILTSLEPFIPTLTSLTIEDVDAPCWPDLCRILREHGSNLRHLNIEAVTDIDAFESTSDLSDVFPGMKGLGFVRLDGLPVGPDSSVGRLVAGCRFLRAVTLDYCLDVTVGFLLHFLFMDVMTILWNHCEHLEFLGLAGVVGPMTTDVKFEYRPTLKTVRLVDCDVFNELFEEISLRAPSISLLRMVFEDDGCDGI</sequence>
<feature type="domain" description="F-box" evidence="2">
    <location>
        <begin position="59"/>
        <end position="101"/>
    </location>
</feature>
<organism evidence="3 4">
    <name type="scientific">Rhizophlyctis rosea</name>
    <dbReference type="NCBI Taxonomy" id="64517"/>
    <lineage>
        <taxon>Eukaryota</taxon>
        <taxon>Fungi</taxon>
        <taxon>Fungi incertae sedis</taxon>
        <taxon>Chytridiomycota</taxon>
        <taxon>Chytridiomycota incertae sedis</taxon>
        <taxon>Chytridiomycetes</taxon>
        <taxon>Rhizophlyctidales</taxon>
        <taxon>Rhizophlyctidaceae</taxon>
        <taxon>Rhizophlyctis</taxon>
    </lineage>
</organism>
<dbReference type="AlphaFoldDB" id="A0AAD5S0W1"/>
<gene>
    <name evidence="3" type="ORF">HK097_004962</name>
</gene>
<reference evidence="3" key="1">
    <citation type="submission" date="2020-05" db="EMBL/GenBank/DDBJ databases">
        <title>Phylogenomic resolution of chytrid fungi.</title>
        <authorList>
            <person name="Stajich J.E."/>
            <person name="Amses K."/>
            <person name="Simmons R."/>
            <person name="Seto K."/>
            <person name="Myers J."/>
            <person name="Bonds A."/>
            <person name="Quandt C.A."/>
            <person name="Barry K."/>
            <person name="Liu P."/>
            <person name="Grigoriev I."/>
            <person name="Longcore J.E."/>
            <person name="James T.Y."/>
        </authorList>
    </citation>
    <scope>NUCLEOTIDE SEQUENCE</scope>
    <source>
        <strain evidence="3">JEL0318</strain>
    </source>
</reference>
<evidence type="ECO:0000313" key="3">
    <source>
        <dbReference type="EMBL" id="KAJ3033146.1"/>
    </source>
</evidence>
<dbReference type="Gene3D" id="3.80.10.10">
    <property type="entry name" value="Ribonuclease Inhibitor"/>
    <property type="match status" value="1"/>
</dbReference>
<dbReference type="InterPro" id="IPR032675">
    <property type="entry name" value="LRR_dom_sf"/>
</dbReference>